<gene>
    <name evidence="3" type="ORF">KHC33_00365</name>
</gene>
<dbReference type="Pfam" id="PF17289">
    <property type="entry name" value="Terminase_6C"/>
    <property type="match status" value="1"/>
</dbReference>
<proteinExistence type="predicted"/>
<evidence type="ECO:0000313" key="4">
    <source>
        <dbReference type="Proteomes" id="UP000680656"/>
    </source>
</evidence>
<evidence type="ECO:0000313" key="3">
    <source>
        <dbReference type="EMBL" id="QVV89031.1"/>
    </source>
</evidence>
<dbReference type="AlphaFoldDB" id="A0A8E7B295"/>
<keyword evidence="1" id="KW-1188">Viral release from host cell</keyword>
<feature type="domain" description="Terminase large subunit gp17-like C-terminal" evidence="2">
    <location>
        <begin position="12"/>
        <end position="182"/>
    </location>
</feature>
<evidence type="ECO:0000256" key="1">
    <source>
        <dbReference type="ARBA" id="ARBA00022612"/>
    </source>
</evidence>
<accession>A0A8E7B295</accession>
<reference evidence="3 4" key="1">
    <citation type="submission" date="2021-05" db="EMBL/GenBank/DDBJ databases">
        <title>A novel Methanospirillum isolate from a pyrite-forming mixed culture.</title>
        <authorList>
            <person name="Bunk B."/>
            <person name="Sproer C."/>
            <person name="Spring S."/>
            <person name="Pester M."/>
        </authorList>
    </citation>
    <scope>NUCLEOTIDE SEQUENCE [LARGE SCALE GENOMIC DNA]</scope>
    <source>
        <strain evidence="3 4">J.3.6.1-F.2.7.3</strain>
    </source>
</reference>
<name>A0A8E7B295_9EURY</name>
<protein>
    <recommendedName>
        <fullName evidence="2">Terminase large subunit gp17-like C-terminal domain-containing protein</fullName>
    </recommendedName>
</protein>
<dbReference type="RefSeq" id="WP_214419833.1">
    <property type="nucleotide sequence ID" value="NZ_CP075546.1"/>
</dbReference>
<sequence>MIGTRNTPMYFVGVDLGQAADYTAISVVEKKDETAQIRHLERLPLGTPYPDQVQQVKRIFEALNTPASPVKLIVDHTGVGRAVVDLIKTEGMNPVALTITAGNEAIKEGVTWHIPKRDLVSALIVAFQTGKVKISRSLPEADTLIKELMNFKLKVNLQTGHDSYEAWREGIHDDLVLSVAMAVYAAELGKPKPVFYIGGVNRKW</sequence>
<dbReference type="InterPro" id="IPR035421">
    <property type="entry name" value="Terminase_6C"/>
</dbReference>
<evidence type="ECO:0000259" key="2">
    <source>
        <dbReference type="Pfam" id="PF17289"/>
    </source>
</evidence>
<organism evidence="3 4">
    <name type="scientific">Methanospirillum purgamenti</name>
    <dbReference type="NCBI Taxonomy" id="2834276"/>
    <lineage>
        <taxon>Archaea</taxon>
        <taxon>Methanobacteriati</taxon>
        <taxon>Methanobacteriota</taxon>
        <taxon>Stenosarchaea group</taxon>
        <taxon>Methanomicrobia</taxon>
        <taxon>Methanomicrobiales</taxon>
        <taxon>Methanospirillaceae</taxon>
        <taxon>Methanospirillum</taxon>
    </lineage>
</organism>
<keyword evidence="4" id="KW-1185">Reference proteome</keyword>
<dbReference type="GeneID" id="65095591"/>
<dbReference type="Proteomes" id="UP000680656">
    <property type="component" value="Chromosome"/>
</dbReference>
<dbReference type="KEGG" id="mrtj:KHC33_00365"/>
<dbReference type="EMBL" id="CP075546">
    <property type="protein sequence ID" value="QVV89031.1"/>
    <property type="molecule type" value="Genomic_DNA"/>
</dbReference>
<dbReference type="Gene3D" id="3.30.420.240">
    <property type="match status" value="1"/>
</dbReference>